<dbReference type="SUPFAM" id="SSF51064">
    <property type="entry name" value="Head domain of nucleotide exchange factor GrpE"/>
    <property type="match status" value="1"/>
</dbReference>
<sequence>MTNRLGGPLVGALVGLAAAALGSVFLTGGFDPVTLAVAAGSVVIAAVVALLTGRSIAPPAAQPMPPVSAPPVSGAPFAPAQGPAAGSGPIPVRQLQEPARAAQALSDRNVLVEACIWMRDRATSPALAQHLDGAFSRVGVTPVDATGQRFDPAVHEAGGTIAAGSPAEDGIIARTEQIGYTDRGRLMRHPIVTVYRGQVRA</sequence>
<organism evidence="4 5">
    <name type="scientific">Glycomyces rhizosphaerae</name>
    <dbReference type="NCBI Taxonomy" id="2054422"/>
    <lineage>
        <taxon>Bacteria</taxon>
        <taxon>Bacillati</taxon>
        <taxon>Actinomycetota</taxon>
        <taxon>Actinomycetes</taxon>
        <taxon>Glycomycetales</taxon>
        <taxon>Glycomycetaceae</taxon>
        <taxon>Glycomyces</taxon>
    </lineage>
</organism>
<dbReference type="RefSeq" id="WP_387977498.1">
    <property type="nucleotide sequence ID" value="NZ_JBHRWO010000013.1"/>
</dbReference>
<comment type="caution">
    <text evidence="4">The sequence shown here is derived from an EMBL/GenBank/DDBJ whole genome shotgun (WGS) entry which is preliminary data.</text>
</comment>
<evidence type="ECO:0000313" key="5">
    <source>
        <dbReference type="Proteomes" id="UP001595712"/>
    </source>
</evidence>
<proteinExistence type="predicted"/>
<evidence type="ECO:0000256" key="3">
    <source>
        <dbReference type="SAM" id="Phobius"/>
    </source>
</evidence>
<dbReference type="InterPro" id="IPR009012">
    <property type="entry name" value="GrpE_head"/>
</dbReference>
<dbReference type="EMBL" id="JBHRWO010000013">
    <property type="protein sequence ID" value="MFC3494062.1"/>
    <property type="molecule type" value="Genomic_DNA"/>
</dbReference>
<evidence type="ECO:0000313" key="4">
    <source>
        <dbReference type="EMBL" id="MFC3494062.1"/>
    </source>
</evidence>
<keyword evidence="3" id="KW-0812">Transmembrane</keyword>
<accession>A0ABV7Q2H6</accession>
<name>A0ABV7Q2H6_9ACTN</name>
<keyword evidence="1" id="KW-0143">Chaperone</keyword>
<feature type="compositionally biased region" description="Low complexity" evidence="2">
    <location>
        <begin position="70"/>
        <end position="91"/>
    </location>
</feature>
<reference evidence="5" key="1">
    <citation type="journal article" date="2019" name="Int. J. Syst. Evol. Microbiol.">
        <title>The Global Catalogue of Microorganisms (GCM) 10K type strain sequencing project: providing services to taxonomists for standard genome sequencing and annotation.</title>
        <authorList>
            <consortium name="The Broad Institute Genomics Platform"/>
            <consortium name="The Broad Institute Genome Sequencing Center for Infectious Disease"/>
            <person name="Wu L."/>
            <person name="Ma J."/>
        </authorList>
    </citation>
    <scope>NUCLEOTIDE SEQUENCE [LARGE SCALE GENOMIC DNA]</scope>
    <source>
        <strain evidence="5">CGMCC 4.7396</strain>
    </source>
</reference>
<feature type="transmembrane region" description="Helical" evidence="3">
    <location>
        <begin position="32"/>
        <end position="52"/>
    </location>
</feature>
<gene>
    <name evidence="4" type="ORF">ACFO8M_16395</name>
</gene>
<dbReference type="Proteomes" id="UP001595712">
    <property type="component" value="Unassembled WGS sequence"/>
</dbReference>
<keyword evidence="3" id="KW-0472">Membrane</keyword>
<dbReference type="InterPro" id="IPR000740">
    <property type="entry name" value="GrpE"/>
</dbReference>
<dbReference type="Gene3D" id="2.30.22.10">
    <property type="entry name" value="Head domain of nucleotide exchange factor GrpE"/>
    <property type="match status" value="1"/>
</dbReference>
<keyword evidence="3" id="KW-1133">Transmembrane helix</keyword>
<dbReference type="Pfam" id="PF01025">
    <property type="entry name" value="GrpE"/>
    <property type="match status" value="1"/>
</dbReference>
<evidence type="ECO:0000256" key="2">
    <source>
        <dbReference type="SAM" id="MobiDB-lite"/>
    </source>
</evidence>
<feature type="region of interest" description="Disordered" evidence="2">
    <location>
        <begin position="61"/>
        <end position="91"/>
    </location>
</feature>
<protein>
    <submittedName>
        <fullName evidence="4">Nucleotide exchange factor GrpE</fullName>
    </submittedName>
</protein>
<keyword evidence="5" id="KW-1185">Reference proteome</keyword>
<evidence type="ECO:0000256" key="1">
    <source>
        <dbReference type="ARBA" id="ARBA00023186"/>
    </source>
</evidence>